<name>A0A0E9M204_9BACT</name>
<dbReference type="STRING" id="1236989.JCM15548_14195"/>
<dbReference type="RefSeq" id="WP_062128136.1">
    <property type="nucleotide sequence ID" value="NZ_BAZW01000062.1"/>
</dbReference>
<keyword evidence="2" id="KW-1185">Reference proteome</keyword>
<comment type="caution">
    <text evidence="1">The sequence shown here is derived from an EMBL/GenBank/DDBJ whole genome shotgun (WGS) entry which is preliminary data.</text>
</comment>
<accession>A0A0E9M204</accession>
<organism evidence="1 2">
    <name type="scientific">Geofilum rubicundum JCM 15548</name>
    <dbReference type="NCBI Taxonomy" id="1236989"/>
    <lineage>
        <taxon>Bacteria</taxon>
        <taxon>Pseudomonadati</taxon>
        <taxon>Bacteroidota</taxon>
        <taxon>Bacteroidia</taxon>
        <taxon>Marinilabiliales</taxon>
        <taxon>Marinilabiliaceae</taxon>
        <taxon>Geofilum</taxon>
    </lineage>
</organism>
<dbReference type="OrthoDB" id="1121173at2"/>
<reference evidence="1 2" key="1">
    <citation type="journal article" date="2015" name="Microbes Environ.">
        <title>Distribution and evolution of nitrogen fixation genes in the phylum bacteroidetes.</title>
        <authorList>
            <person name="Inoue J."/>
            <person name="Oshima K."/>
            <person name="Suda W."/>
            <person name="Sakamoto M."/>
            <person name="Iino T."/>
            <person name="Noda S."/>
            <person name="Hongoh Y."/>
            <person name="Hattori M."/>
            <person name="Ohkuma M."/>
        </authorList>
    </citation>
    <scope>NUCLEOTIDE SEQUENCE [LARGE SCALE GENOMIC DNA]</scope>
    <source>
        <strain evidence="1">JCM 15548</strain>
    </source>
</reference>
<sequence>MKTIAKQTGKLNGTFSLMVLGILFLTILPISHVEAGGIADKAENAEFVAELTEPILAVEDWMLEDIDWIKEEIATDDRRMEKVENWMLTPESWESDWHYDVAEHTDSSSNQIDGWMLEPAEWRNDLAGLTYYF</sequence>
<evidence type="ECO:0000313" key="1">
    <source>
        <dbReference type="EMBL" id="GAO31797.1"/>
    </source>
</evidence>
<protein>
    <submittedName>
        <fullName evidence="1">Uncharacterized protein</fullName>
    </submittedName>
</protein>
<proteinExistence type="predicted"/>
<dbReference type="Proteomes" id="UP000032900">
    <property type="component" value="Unassembled WGS sequence"/>
</dbReference>
<gene>
    <name evidence="1" type="ORF">JCM15548_14195</name>
</gene>
<dbReference type="AlphaFoldDB" id="A0A0E9M204"/>
<dbReference type="EMBL" id="BAZW01000062">
    <property type="protein sequence ID" value="GAO31797.1"/>
    <property type="molecule type" value="Genomic_DNA"/>
</dbReference>
<evidence type="ECO:0000313" key="2">
    <source>
        <dbReference type="Proteomes" id="UP000032900"/>
    </source>
</evidence>